<organism evidence="2 3">
    <name type="scientific">Glomerella acutata</name>
    <name type="common">Colletotrichum acutatum</name>
    <dbReference type="NCBI Taxonomy" id="27357"/>
    <lineage>
        <taxon>Eukaryota</taxon>
        <taxon>Fungi</taxon>
        <taxon>Dikarya</taxon>
        <taxon>Ascomycota</taxon>
        <taxon>Pezizomycotina</taxon>
        <taxon>Sordariomycetes</taxon>
        <taxon>Hypocreomycetidae</taxon>
        <taxon>Glomerellales</taxon>
        <taxon>Glomerellaceae</taxon>
        <taxon>Colletotrichum</taxon>
        <taxon>Colletotrichum acutatum species complex</taxon>
    </lineage>
</organism>
<reference evidence="2" key="1">
    <citation type="submission" date="2021-12" db="EMBL/GenBank/DDBJ databases">
        <title>Comparative genomics, transcriptomics and evolutionary studies reveal genomic signatures of adaptation to plant cell wall in hemibiotrophic fungi.</title>
        <authorList>
            <consortium name="DOE Joint Genome Institute"/>
            <person name="Baroncelli R."/>
            <person name="Diaz J.F."/>
            <person name="Benocci T."/>
            <person name="Peng M."/>
            <person name="Battaglia E."/>
            <person name="Haridas S."/>
            <person name="Andreopoulos W."/>
            <person name="Labutti K."/>
            <person name="Pangilinan J."/>
            <person name="Floch G.L."/>
            <person name="Makela M.R."/>
            <person name="Henrissat B."/>
            <person name="Grigoriev I.V."/>
            <person name="Crouch J.A."/>
            <person name="De Vries R.P."/>
            <person name="Sukno S.A."/>
            <person name="Thon M.R."/>
        </authorList>
    </citation>
    <scope>NUCLEOTIDE SEQUENCE</scope>
    <source>
        <strain evidence="2">CBS 112980</strain>
    </source>
</reference>
<proteinExistence type="predicted"/>
<dbReference type="AlphaFoldDB" id="A0AAD9D0L1"/>
<dbReference type="GeneID" id="85397381"/>
<evidence type="ECO:0000313" key="3">
    <source>
        <dbReference type="Proteomes" id="UP001244207"/>
    </source>
</evidence>
<protein>
    <submittedName>
        <fullName evidence="2">Uncharacterized protein</fullName>
    </submittedName>
</protein>
<feature type="compositionally biased region" description="Basic and acidic residues" evidence="1">
    <location>
        <begin position="29"/>
        <end position="41"/>
    </location>
</feature>
<feature type="region of interest" description="Disordered" evidence="1">
    <location>
        <begin position="18"/>
        <end position="42"/>
    </location>
</feature>
<evidence type="ECO:0000256" key="1">
    <source>
        <dbReference type="SAM" id="MobiDB-lite"/>
    </source>
</evidence>
<gene>
    <name evidence="2" type="ORF">BDZ83DRAFT_747680</name>
</gene>
<sequence length="172" mass="19419">MSCSHDNLRADIRQYGPGKKLTLFPHSPPDPHGRSTYKHNDPANNLGVEIIERLSNGSDGDNQVLLVRVFHKPVTDLKFTVPDTQEIVVVKIFDPLFNPEDAEEGPWKVASRADMKLSREAGAYKELHKNNLTGYPRLAPQYCGCWTTRLMSYSPDFEGVTRHVGLVLLEYI</sequence>
<keyword evidence="3" id="KW-1185">Reference proteome</keyword>
<comment type="caution">
    <text evidence="2">The sequence shown here is derived from an EMBL/GenBank/DDBJ whole genome shotgun (WGS) entry which is preliminary data.</text>
</comment>
<accession>A0AAD9D0L1</accession>
<dbReference type="EMBL" id="JAHMHS010000008">
    <property type="protein sequence ID" value="KAK1730043.1"/>
    <property type="molecule type" value="Genomic_DNA"/>
</dbReference>
<evidence type="ECO:0000313" key="2">
    <source>
        <dbReference type="EMBL" id="KAK1730043.1"/>
    </source>
</evidence>
<dbReference type="Proteomes" id="UP001244207">
    <property type="component" value="Unassembled WGS sequence"/>
</dbReference>
<dbReference type="RefSeq" id="XP_060370098.1">
    <property type="nucleotide sequence ID" value="XM_060513483.1"/>
</dbReference>
<name>A0AAD9D0L1_GLOAC</name>